<accession>A0ABU8HK38</accession>
<keyword evidence="3" id="KW-1185">Reference proteome</keyword>
<feature type="signal peptide" evidence="1">
    <location>
        <begin position="1"/>
        <end position="24"/>
    </location>
</feature>
<organism evidence="2 3">
    <name type="scientific">Bacillus spongiae</name>
    <dbReference type="NCBI Taxonomy" id="2683610"/>
    <lineage>
        <taxon>Bacteria</taxon>
        <taxon>Bacillati</taxon>
        <taxon>Bacillota</taxon>
        <taxon>Bacilli</taxon>
        <taxon>Bacillales</taxon>
        <taxon>Bacillaceae</taxon>
        <taxon>Bacillus</taxon>
    </lineage>
</organism>
<evidence type="ECO:0000256" key="1">
    <source>
        <dbReference type="SAM" id="SignalP"/>
    </source>
</evidence>
<comment type="caution">
    <text evidence="2">The sequence shown here is derived from an EMBL/GenBank/DDBJ whole genome shotgun (WGS) entry which is preliminary data.</text>
</comment>
<evidence type="ECO:0000313" key="2">
    <source>
        <dbReference type="EMBL" id="MEI5909635.1"/>
    </source>
</evidence>
<dbReference type="EMBL" id="JBBAXC010000033">
    <property type="protein sequence ID" value="MEI5909635.1"/>
    <property type="molecule type" value="Genomic_DNA"/>
</dbReference>
<dbReference type="Proteomes" id="UP001312865">
    <property type="component" value="Unassembled WGS sequence"/>
</dbReference>
<dbReference type="PANTHER" id="PTHR48174">
    <property type="entry name" value="DUF946 FAMILY PROTEIN"/>
    <property type="match status" value="1"/>
</dbReference>
<name>A0ABU8HK38_9BACI</name>
<feature type="chain" id="PRO_5047024429" evidence="1">
    <location>
        <begin position="25"/>
        <end position="585"/>
    </location>
</feature>
<sequence length="585" mass="65849">MRKFVTAILLMSSLLWFNSTLTYAKDENLRLNIVDEATKRGDLKSAKAYAQVYENDTQVGVQYSFFYPYNGVMDGAFGQGAHEGDWEKIRVIANKETEEIETIYFAAHSNEGKWYEDPFTYSENIKSYERSDYDTGQKPSVTVTNDGMIVEVHENELTGGNLYYNLGRIVGNEVEWLRTGAKYDTGQNPSVTVTDDGKIIEVHENEVTGGSLYYNIGTIEGNRINWTANGTYYDSGQEPTVSFIGDDTIVEIHENEVTGGNLYYSLGEVNGNKINWMIKGKKYDTGNNPSVTATNGTIIEMHESSGNLYYNIGALNGERIDWTSNGTFYDTGNEPDITMTSNGKIFEIHEGGDKLYYNIGQWNGQTIQWSKWNGSKAVGTPLDFGQQASVQFMNTNDVILVNESDGSNEMNVRKVDLMDEFRPVGFSAKISHASYPKVNSYSRFPLPSDVTDRGPIWDIENNFVLIGSDYETNPLYRWVAFDGLWGNTFEDDLIGTKSPGFGIGSKWFKDKTGSSVANDMVVSDYQFAGYYAQTFAPIMYMHTEDIDHPSTVEWFLDRVQLLYNNEVLLDVGEVNPISLVETEKQ</sequence>
<reference evidence="2 3" key="1">
    <citation type="journal article" date="2018" name="J. Microbiol.">
        <title>Bacillus spongiae sp. nov., isolated from sponge of Jeju Island.</title>
        <authorList>
            <person name="Lee G.E."/>
            <person name="Im W.T."/>
            <person name="Park J.S."/>
        </authorList>
    </citation>
    <scope>NUCLEOTIDE SEQUENCE [LARGE SCALE GENOMIC DNA]</scope>
    <source>
        <strain evidence="2 3">135PIL107-10</strain>
    </source>
</reference>
<gene>
    <name evidence="2" type="ORF">WAK64_21805</name>
</gene>
<protein>
    <submittedName>
        <fullName evidence="2">Uncharacterized protein</fullName>
    </submittedName>
</protein>
<evidence type="ECO:0000313" key="3">
    <source>
        <dbReference type="Proteomes" id="UP001312865"/>
    </source>
</evidence>
<keyword evidence="1" id="KW-0732">Signal</keyword>
<dbReference type="PANTHER" id="PTHR48174:SF5">
    <property type="entry name" value="VACUOLAR PROTEIN SORTING-ASSOCIATED PROTEIN 62"/>
    <property type="match status" value="1"/>
</dbReference>
<proteinExistence type="predicted"/>
<dbReference type="RefSeq" id="WP_336589078.1">
    <property type="nucleotide sequence ID" value="NZ_JBBAXC010000033.1"/>
</dbReference>